<protein>
    <submittedName>
        <fullName evidence="1">Uncharacterized protein</fullName>
    </submittedName>
</protein>
<dbReference type="RefSeq" id="WP_165611935.1">
    <property type="nucleotide sequence ID" value="NZ_FRAF01000004.1"/>
</dbReference>
<dbReference type="Proteomes" id="UP000184016">
    <property type="component" value="Unassembled WGS sequence"/>
</dbReference>
<dbReference type="AlphaFoldDB" id="A0A1M6MLB2"/>
<sequence>MIVPHSACRAIQDLEMGVCSSVSLPLKEAIIAVAYASQLGLLLRGSFDGGSARLSLAS</sequence>
<dbReference type="STRING" id="1830138.SAMN05443507_104104"/>
<reference evidence="2" key="1">
    <citation type="submission" date="2016-11" db="EMBL/GenBank/DDBJ databases">
        <authorList>
            <person name="Varghese N."/>
            <person name="Submissions S."/>
        </authorList>
    </citation>
    <scope>NUCLEOTIDE SEQUENCE [LARGE SCALE GENOMIC DNA]</scope>
    <source>
        <strain evidence="2">USBA-503</strain>
    </source>
</reference>
<keyword evidence="2" id="KW-1185">Reference proteome</keyword>
<proteinExistence type="predicted"/>
<gene>
    <name evidence="1" type="ORF">SAMN05443507_104104</name>
</gene>
<evidence type="ECO:0000313" key="2">
    <source>
        <dbReference type="Proteomes" id="UP000184016"/>
    </source>
</evidence>
<accession>A0A1M6MLB2</accession>
<evidence type="ECO:0000313" key="1">
    <source>
        <dbReference type="EMBL" id="SHJ84285.1"/>
    </source>
</evidence>
<organism evidence="1 2">
    <name type="scientific">Alicyclobacillus tolerans</name>
    <dbReference type="NCBI Taxonomy" id="90970"/>
    <lineage>
        <taxon>Bacteria</taxon>
        <taxon>Bacillati</taxon>
        <taxon>Bacillota</taxon>
        <taxon>Bacilli</taxon>
        <taxon>Bacillales</taxon>
        <taxon>Alicyclobacillaceae</taxon>
        <taxon>Alicyclobacillus</taxon>
    </lineage>
</organism>
<name>A0A1M6MLB2_9BACL</name>
<dbReference type="EMBL" id="FRAF01000004">
    <property type="protein sequence ID" value="SHJ84285.1"/>
    <property type="molecule type" value="Genomic_DNA"/>
</dbReference>